<dbReference type="Pfam" id="PF23598">
    <property type="entry name" value="LRR_14"/>
    <property type="match status" value="1"/>
</dbReference>
<dbReference type="InterPro" id="IPR035897">
    <property type="entry name" value="Toll_tir_struct_dom_sf"/>
</dbReference>
<dbReference type="SUPFAM" id="SSF52540">
    <property type="entry name" value="P-loop containing nucleoside triphosphate hydrolases"/>
    <property type="match status" value="1"/>
</dbReference>
<dbReference type="Proteomes" id="UP001634007">
    <property type="component" value="Unassembled WGS sequence"/>
</dbReference>
<keyword evidence="4" id="KW-0520">NAD</keyword>
<dbReference type="Gene3D" id="3.40.50.300">
    <property type="entry name" value="P-loop containing nucleotide triphosphate hydrolases"/>
    <property type="match status" value="1"/>
</dbReference>
<dbReference type="Gene3D" id="1.10.8.430">
    <property type="entry name" value="Helical domain of apoptotic protease-activating factors"/>
    <property type="match status" value="1"/>
</dbReference>
<reference evidence="7 8" key="1">
    <citation type="submission" date="2024-11" db="EMBL/GenBank/DDBJ databases">
        <title>Chromosome-level genome assembly of Eucalyptus globulus Labill. provides insights into its genome evolution.</title>
        <authorList>
            <person name="Li X."/>
        </authorList>
    </citation>
    <scope>NUCLEOTIDE SEQUENCE [LARGE SCALE GENOMIC DNA]</scope>
    <source>
        <strain evidence="7">CL2024</strain>
        <tissue evidence="7">Fresh tender leaves</tissue>
    </source>
</reference>
<keyword evidence="8" id="KW-1185">Reference proteome</keyword>
<dbReference type="InterPro" id="IPR000157">
    <property type="entry name" value="TIR_dom"/>
</dbReference>
<dbReference type="InterPro" id="IPR002182">
    <property type="entry name" value="NB-ARC"/>
</dbReference>
<evidence type="ECO:0000256" key="3">
    <source>
        <dbReference type="ARBA" id="ARBA00022821"/>
    </source>
</evidence>
<evidence type="ECO:0000256" key="4">
    <source>
        <dbReference type="ARBA" id="ARBA00023027"/>
    </source>
</evidence>
<dbReference type="InterPro" id="IPR042197">
    <property type="entry name" value="Apaf_helical"/>
</dbReference>
<dbReference type="GO" id="GO:0051707">
    <property type="term" value="P:response to other organism"/>
    <property type="evidence" value="ECO:0007669"/>
    <property type="project" value="UniProtKB-ARBA"/>
</dbReference>
<dbReference type="InterPro" id="IPR032675">
    <property type="entry name" value="LRR_dom_sf"/>
</dbReference>
<evidence type="ECO:0000256" key="1">
    <source>
        <dbReference type="ARBA" id="ARBA00022614"/>
    </source>
</evidence>
<dbReference type="PRINTS" id="PR00364">
    <property type="entry name" value="DISEASERSIST"/>
</dbReference>
<proteinExistence type="predicted"/>
<evidence type="ECO:0000313" key="8">
    <source>
        <dbReference type="Proteomes" id="UP001634007"/>
    </source>
</evidence>
<comment type="caution">
    <text evidence="7">The sequence shown here is derived from an EMBL/GenBank/DDBJ whole genome shotgun (WGS) entry which is preliminary data.</text>
</comment>
<evidence type="ECO:0000313" key="7">
    <source>
        <dbReference type="EMBL" id="KAL3739832.1"/>
    </source>
</evidence>
<name>A0ABD3KKG2_EUCGL</name>
<evidence type="ECO:0000256" key="5">
    <source>
        <dbReference type="SAM" id="MobiDB-lite"/>
    </source>
</evidence>
<dbReference type="SMART" id="SM00369">
    <property type="entry name" value="LRR_TYP"/>
    <property type="match status" value="4"/>
</dbReference>
<dbReference type="EMBL" id="JBJKBG010000005">
    <property type="protein sequence ID" value="KAL3739832.1"/>
    <property type="molecule type" value="Genomic_DNA"/>
</dbReference>
<keyword evidence="3" id="KW-0611">Plant defense</keyword>
<dbReference type="SUPFAM" id="SSF52200">
    <property type="entry name" value="Toll/Interleukin receptor TIR domain"/>
    <property type="match status" value="1"/>
</dbReference>
<dbReference type="Pfam" id="PF01582">
    <property type="entry name" value="TIR"/>
    <property type="match status" value="1"/>
</dbReference>
<feature type="domain" description="TIR" evidence="6">
    <location>
        <begin position="55"/>
        <end position="221"/>
    </location>
</feature>
<dbReference type="Pfam" id="PF23282">
    <property type="entry name" value="WHD_ROQ1"/>
    <property type="match status" value="1"/>
</dbReference>
<dbReference type="Pfam" id="PF00931">
    <property type="entry name" value="NB-ARC"/>
    <property type="match status" value="1"/>
</dbReference>
<evidence type="ECO:0000259" key="6">
    <source>
        <dbReference type="PROSITE" id="PS50104"/>
    </source>
</evidence>
<dbReference type="InterPro" id="IPR027417">
    <property type="entry name" value="P-loop_NTPase"/>
</dbReference>
<dbReference type="InterPro" id="IPR003591">
    <property type="entry name" value="Leu-rich_rpt_typical-subtyp"/>
</dbReference>
<dbReference type="PROSITE" id="PS50104">
    <property type="entry name" value="TIR"/>
    <property type="match status" value="1"/>
</dbReference>
<dbReference type="InterPro" id="IPR058192">
    <property type="entry name" value="WHD_ROQ1-like"/>
</dbReference>
<keyword evidence="1" id="KW-0433">Leucine-rich repeat</keyword>
<dbReference type="Gene3D" id="3.80.10.10">
    <property type="entry name" value="Ribonuclease Inhibitor"/>
    <property type="match status" value="3"/>
</dbReference>
<dbReference type="PANTHER" id="PTHR11017">
    <property type="entry name" value="LEUCINE-RICH REPEAT-CONTAINING PROTEIN"/>
    <property type="match status" value="1"/>
</dbReference>
<organism evidence="7 8">
    <name type="scientific">Eucalyptus globulus</name>
    <name type="common">Tasmanian blue gum</name>
    <dbReference type="NCBI Taxonomy" id="34317"/>
    <lineage>
        <taxon>Eukaryota</taxon>
        <taxon>Viridiplantae</taxon>
        <taxon>Streptophyta</taxon>
        <taxon>Embryophyta</taxon>
        <taxon>Tracheophyta</taxon>
        <taxon>Spermatophyta</taxon>
        <taxon>Magnoliopsida</taxon>
        <taxon>eudicotyledons</taxon>
        <taxon>Gunneridae</taxon>
        <taxon>Pentapetalae</taxon>
        <taxon>rosids</taxon>
        <taxon>malvids</taxon>
        <taxon>Myrtales</taxon>
        <taxon>Myrtaceae</taxon>
        <taxon>Myrtoideae</taxon>
        <taxon>Eucalypteae</taxon>
        <taxon>Eucalyptus</taxon>
    </lineage>
</organism>
<feature type="compositionally biased region" description="Low complexity" evidence="5">
    <location>
        <begin position="1"/>
        <end position="19"/>
    </location>
</feature>
<dbReference type="PANTHER" id="PTHR11017:SF570">
    <property type="entry name" value="DISEASE RESISTANCE PROTEIN (TIR-NBS CLASS)-RELATED"/>
    <property type="match status" value="1"/>
</dbReference>
<feature type="region of interest" description="Disordered" evidence="5">
    <location>
        <begin position="1"/>
        <end position="27"/>
    </location>
</feature>
<dbReference type="SMART" id="SM00255">
    <property type="entry name" value="TIR"/>
    <property type="match status" value="1"/>
</dbReference>
<dbReference type="InterPro" id="IPR044974">
    <property type="entry name" value="Disease_R_plants"/>
</dbReference>
<dbReference type="GO" id="GO:0006952">
    <property type="term" value="P:defense response"/>
    <property type="evidence" value="ECO:0007669"/>
    <property type="project" value="UniProtKB-KW"/>
</dbReference>
<gene>
    <name evidence="7" type="ORF">ACJRO7_021150</name>
</gene>
<evidence type="ECO:0000256" key="2">
    <source>
        <dbReference type="ARBA" id="ARBA00022737"/>
    </source>
</evidence>
<dbReference type="InterPro" id="IPR055414">
    <property type="entry name" value="LRR_R13L4/SHOC2-like"/>
</dbReference>
<accession>A0ABD3KKG2</accession>
<dbReference type="Gene3D" id="3.40.50.10140">
    <property type="entry name" value="Toll/interleukin-1 receptor homology (TIR) domain"/>
    <property type="match status" value="1"/>
</dbReference>
<keyword evidence="2" id="KW-0677">Repeat</keyword>
<dbReference type="FunFam" id="3.40.50.10140:FF:000007">
    <property type="entry name" value="Disease resistance protein (TIR-NBS-LRR class)"/>
    <property type="match status" value="1"/>
</dbReference>
<dbReference type="SUPFAM" id="SSF52058">
    <property type="entry name" value="L domain-like"/>
    <property type="match status" value="2"/>
</dbReference>
<protein>
    <recommendedName>
        <fullName evidence="6">TIR domain-containing protein</fullName>
    </recommendedName>
</protein>
<sequence length="1201" mass="136272">MEKSSEAGTSGGESSATRRGLSDFERGNSEAKILGTVDLGKSLEAGTSDGEPSAIDYKVFLSFRGPDTRQGFIDCLYRMMLEANIHVFLDEEELHVGKRIGDELPTAIEKSKIYVPVFSKGYASSAWCLRELAHMVECMKSKPSEKEIMPIFYDVEPHDVKLKSQLYVGALEEHEERFGCQKRRQWEEALKSVAQIKGWELKKQGYWNFIESVVREILTKLKIKDKHVTKHLVGMDERVEAVVKLLDVDSGGVRFVLLHGMGGIGKTTLAKVVFNKLNSLFSHCCFLENVQESSSSFGFVALQKQILSNMFGSGFHNGIDDGDGVKLIAQRLSNRKVFMVLDDVNDEEQLEKLAIKHVSFGSGSRIIMTTRNRSILEANYTFEYQVNPLDHVQSLKLFSRHSFGRIAPPNDYVSLSREVVYTTAGLPLALEVIGSLLCHQNKAFWMDVLEDLREIPHEKVQDKLKISFNALNHRQQQIFLDIACLFVDEDKTNAFYMWKDCGFRPDYSIPVLVNLSLINITDDNKFWMHDQLRDLGRKIVCGDTRPIDPRKQSRLWNTEMAVNIIRTEERKDAIEAICLEGNAPGIYTSKEFSRLQNIRFLKVRWGQFDGDFKNQLSELRYMSWHRCPLELFAINFHPSNLVVLDLSFSSITENWTGWSQIKVSKKLKVLNLTNCNSMTRSPNFSDYLSLERLVLKNCKRLIEVDGSLEKLKCLIYFNADGCTSLTELSEGIGGLENLKYLYLGNCKRLRKLPESFVRVASLVELDLSCTAITRLPDSIGNQKCLSVLKLRYTEIDELPSSIGNLKDLKSLLLSYTKIVELPISIGNLKSLLELDVSGTRCLQLPESIGDLSRLKVLNISNSSISELPRSILALKELEELHGNDCPFLEWEIPEDIGKLSLLRVLNLQVTCIRNVLVTIKLPPCLEKLSLWRCRELVVLPELPTSLISLSFGASLLQWVPDLSNLTKLVDLSYGGSDKIRHPLFIQDGPFRQCLMFLPLSLSTLSLEYHKSISSLSFRCNLRNLTCLRIYQCKWIEVQLDGLEQLIEFQVEGLEFLMGFAGLSRLKRLKLWTLIDCPNLTAIQGLGSVESLEQLVIKECPEIQCLDDLADLKKLESLVIRGCKGLLAVKGLDERETIKRLDFNHCGSLESFSNIVNSKIPDECWISIFECPKLSDWALDRGISYKQWKASVQQGPVELRTN</sequence>
<dbReference type="AlphaFoldDB" id="A0ABD3KKG2"/>